<dbReference type="InterPro" id="IPR002638">
    <property type="entry name" value="Quinolinate_PRibosylTrfase_C"/>
</dbReference>
<dbReference type="GO" id="GO:0004514">
    <property type="term" value="F:nicotinate-nucleotide diphosphorylase (carboxylating) activity"/>
    <property type="evidence" value="ECO:0007669"/>
    <property type="project" value="UniProtKB-EC"/>
</dbReference>
<comment type="pathway">
    <text evidence="2">Cofactor biosynthesis; NAD(+) biosynthesis; nicotinate D-ribonucleotide from quinolinate: step 1/1.</text>
</comment>
<dbReference type="InterPro" id="IPR013785">
    <property type="entry name" value="Aldolase_TIM"/>
</dbReference>
<evidence type="ECO:0000256" key="2">
    <source>
        <dbReference type="ARBA" id="ARBA00004893"/>
    </source>
</evidence>
<evidence type="ECO:0000313" key="10">
    <source>
        <dbReference type="EMBL" id="HIX47187.1"/>
    </source>
</evidence>
<dbReference type="GO" id="GO:0009435">
    <property type="term" value="P:NAD+ biosynthetic process"/>
    <property type="evidence" value="ECO:0007669"/>
    <property type="project" value="InterPro"/>
</dbReference>
<reference evidence="10" key="2">
    <citation type="submission" date="2021-04" db="EMBL/GenBank/DDBJ databases">
        <authorList>
            <person name="Gilroy R."/>
        </authorList>
    </citation>
    <scope>NUCLEOTIDE SEQUENCE</scope>
    <source>
        <strain evidence="10">26628</strain>
    </source>
</reference>
<dbReference type="EMBL" id="DXFD01000087">
    <property type="protein sequence ID" value="HIX47187.1"/>
    <property type="molecule type" value="Genomic_DNA"/>
</dbReference>
<dbReference type="Pfam" id="PF01729">
    <property type="entry name" value="QRPTase_C"/>
    <property type="match status" value="1"/>
</dbReference>
<keyword evidence="7 10" id="KW-0808">Transferase</keyword>
<dbReference type="SUPFAM" id="SSF51690">
    <property type="entry name" value="Nicotinate/Quinolinate PRTase C-terminal domain-like"/>
    <property type="match status" value="1"/>
</dbReference>
<name>A0A9D1VV17_9FIRM</name>
<evidence type="ECO:0000256" key="8">
    <source>
        <dbReference type="ARBA" id="ARBA00033102"/>
    </source>
</evidence>
<dbReference type="FunFam" id="3.20.20.70:FF:000030">
    <property type="entry name" value="Nicotinate-nucleotide pyrophosphorylase, carboxylating"/>
    <property type="match status" value="1"/>
</dbReference>
<dbReference type="InterPro" id="IPR037128">
    <property type="entry name" value="Quinolinate_PRibosylTase_N_sf"/>
</dbReference>
<comment type="similarity">
    <text evidence="3">Belongs to the NadC/ModD family.</text>
</comment>
<dbReference type="Gene3D" id="3.20.20.70">
    <property type="entry name" value="Aldolase class I"/>
    <property type="match status" value="1"/>
</dbReference>
<feature type="domain" description="Quinolinate phosphoribosyl transferase C-terminal" evidence="9">
    <location>
        <begin position="14"/>
        <end position="179"/>
    </location>
</feature>
<comment type="caution">
    <text evidence="10">The sequence shown here is derived from an EMBL/GenBank/DDBJ whole genome shotgun (WGS) entry which is preliminary data.</text>
</comment>
<dbReference type="GO" id="GO:0005737">
    <property type="term" value="C:cytoplasm"/>
    <property type="evidence" value="ECO:0007669"/>
    <property type="project" value="TreeGrafter"/>
</dbReference>
<gene>
    <name evidence="10" type="primary">nadC</name>
    <name evidence="10" type="ORF">H9737_05825</name>
</gene>
<dbReference type="InterPro" id="IPR027277">
    <property type="entry name" value="NadC/ModD"/>
</dbReference>
<protein>
    <recommendedName>
        <fullName evidence="4">nicotinate-nucleotide diphosphorylase (carboxylating)</fullName>
        <ecNumber evidence="4">2.4.2.19</ecNumber>
    </recommendedName>
    <alternativeName>
        <fullName evidence="8">Quinolinate phosphoribosyltransferase [decarboxylating]</fullName>
    </alternativeName>
</protein>
<evidence type="ECO:0000259" key="9">
    <source>
        <dbReference type="Pfam" id="PF01729"/>
    </source>
</evidence>
<comment type="function">
    <text evidence="1">Involved in the catabolism of quinolinic acid (QA).</text>
</comment>
<dbReference type="NCBIfam" id="TIGR00078">
    <property type="entry name" value="nadC"/>
    <property type="match status" value="1"/>
</dbReference>
<organism evidence="10 11">
    <name type="scientific">Candidatus Borkfalkia faecigallinarum</name>
    <dbReference type="NCBI Taxonomy" id="2838509"/>
    <lineage>
        <taxon>Bacteria</taxon>
        <taxon>Bacillati</taxon>
        <taxon>Bacillota</taxon>
        <taxon>Clostridia</taxon>
        <taxon>Christensenellales</taxon>
        <taxon>Christensenellaceae</taxon>
        <taxon>Candidatus Borkfalkia</taxon>
    </lineage>
</organism>
<dbReference type="PANTHER" id="PTHR32179">
    <property type="entry name" value="NICOTINATE-NUCLEOTIDE PYROPHOSPHORYLASE [CARBOXYLATING]"/>
    <property type="match status" value="1"/>
</dbReference>
<sequence length="188" mass="19715">ERTALNFLQRMSGIATYTAKMAALLAGSGLRLVDTRKTTPNMRLFEKYAVRAGGGGNHRYNLSDAVLLKDNHIGAAGGVRAAVQAAKAHAPFTAKIEVEAESVDMALEAVEAGADIVMLDNMSHDAMKEAVRAIGGRALVEISGNVTAENAARLKDIGADIVSCGALTHSAPILDVSLKNLHPVGREV</sequence>
<evidence type="ECO:0000256" key="6">
    <source>
        <dbReference type="ARBA" id="ARBA00022676"/>
    </source>
</evidence>
<dbReference type="PANTHER" id="PTHR32179:SF3">
    <property type="entry name" value="NICOTINATE-NUCLEOTIDE PYROPHOSPHORYLASE [CARBOXYLATING]"/>
    <property type="match status" value="1"/>
</dbReference>
<dbReference type="GO" id="GO:0034213">
    <property type="term" value="P:quinolinate catabolic process"/>
    <property type="evidence" value="ECO:0007669"/>
    <property type="project" value="TreeGrafter"/>
</dbReference>
<dbReference type="InterPro" id="IPR036068">
    <property type="entry name" value="Nicotinate_pribotase-like_C"/>
</dbReference>
<proteinExistence type="inferred from homology"/>
<keyword evidence="6 10" id="KW-0328">Glycosyltransferase</keyword>
<dbReference type="AlphaFoldDB" id="A0A9D1VV17"/>
<dbReference type="Gene3D" id="3.90.1170.20">
    <property type="entry name" value="Quinolinate phosphoribosyl transferase, N-terminal domain"/>
    <property type="match status" value="1"/>
</dbReference>
<evidence type="ECO:0000313" key="11">
    <source>
        <dbReference type="Proteomes" id="UP000824249"/>
    </source>
</evidence>
<evidence type="ECO:0000256" key="7">
    <source>
        <dbReference type="ARBA" id="ARBA00022679"/>
    </source>
</evidence>
<evidence type="ECO:0000256" key="1">
    <source>
        <dbReference type="ARBA" id="ARBA00003237"/>
    </source>
</evidence>
<evidence type="ECO:0000256" key="4">
    <source>
        <dbReference type="ARBA" id="ARBA00011944"/>
    </source>
</evidence>
<dbReference type="EC" id="2.4.2.19" evidence="4"/>
<keyword evidence="5" id="KW-0662">Pyridine nucleotide biosynthesis</keyword>
<dbReference type="InterPro" id="IPR004393">
    <property type="entry name" value="NadC"/>
</dbReference>
<evidence type="ECO:0000256" key="3">
    <source>
        <dbReference type="ARBA" id="ARBA00009400"/>
    </source>
</evidence>
<accession>A0A9D1VV17</accession>
<reference evidence="10" key="1">
    <citation type="journal article" date="2021" name="PeerJ">
        <title>Extensive microbial diversity within the chicken gut microbiome revealed by metagenomics and culture.</title>
        <authorList>
            <person name="Gilroy R."/>
            <person name="Ravi A."/>
            <person name="Getino M."/>
            <person name="Pursley I."/>
            <person name="Horton D.L."/>
            <person name="Alikhan N.F."/>
            <person name="Baker D."/>
            <person name="Gharbi K."/>
            <person name="Hall N."/>
            <person name="Watson M."/>
            <person name="Adriaenssens E.M."/>
            <person name="Foster-Nyarko E."/>
            <person name="Jarju S."/>
            <person name="Secka A."/>
            <person name="Antonio M."/>
            <person name="Oren A."/>
            <person name="Chaudhuri R.R."/>
            <person name="La Ragione R."/>
            <person name="Hildebrand F."/>
            <person name="Pallen M.J."/>
        </authorList>
    </citation>
    <scope>NUCLEOTIDE SEQUENCE</scope>
    <source>
        <strain evidence="10">26628</strain>
    </source>
</reference>
<dbReference type="Proteomes" id="UP000824249">
    <property type="component" value="Unassembled WGS sequence"/>
</dbReference>
<feature type="non-terminal residue" evidence="10">
    <location>
        <position position="1"/>
    </location>
</feature>
<evidence type="ECO:0000256" key="5">
    <source>
        <dbReference type="ARBA" id="ARBA00022642"/>
    </source>
</evidence>